<organism evidence="17">
    <name type="scientific">freshwater metagenome</name>
    <dbReference type="NCBI Taxonomy" id="449393"/>
    <lineage>
        <taxon>unclassified sequences</taxon>
        <taxon>metagenomes</taxon>
        <taxon>ecological metagenomes</taxon>
    </lineage>
</organism>
<dbReference type="SUPFAM" id="SSF52980">
    <property type="entry name" value="Restriction endonuclease-like"/>
    <property type="match status" value="1"/>
</dbReference>
<dbReference type="Gene3D" id="1.10.486.10">
    <property type="entry name" value="PCRA, domain 4"/>
    <property type="match status" value="1"/>
</dbReference>
<protein>
    <recommendedName>
        <fullName evidence="13">DNA 3'-5' helicase</fullName>
        <ecNumber evidence="13">5.6.2.4</ecNumber>
    </recommendedName>
</protein>
<evidence type="ECO:0000256" key="8">
    <source>
        <dbReference type="ARBA" id="ARBA00022840"/>
    </source>
</evidence>
<keyword evidence="9" id="KW-0238">DNA-binding</keyword>
<dbReference type="InterPro" id="IPR011604">
    <property type="entry name" value="PDDEXK-like_dom_sf"/>
</dbReference>
<sequence>MSEIKIKYSAVDIGNALRTIDPKFKGPSPEQIPIIESLHLGPTVVIAGAGSGKTETMSARVLWLVANGIIRPDEILGLTFTRKAAGELSSRIRKRLRQLRKIGLLPIDSVSKSEIDIAVTVSTYHSYAGRVLTEHAIRMGVDATADPIGEAAAWQIANNIVNNFASEATNGSDISHAAKTIVDKVMGLSAALGEHGKTTADIRAFCESVLEKFSTISDIKSNDPVRNLESSLKERLAILPMVDEYERYRLERGLLTFNDQMSLVAKLVSGEAGGAEFTAEIISAERAKYKVVLLDEYQDTSVSQVKFLSALFGDGHAVTAVGDPNQAIYGWRSASAQTLDTFGKSFIGGSQATCIEHNLLTTWRNDENILEIANQAVDKIGELIVGRGGKAASVKRLKLRPGAGTGTLLCGQYETLAMEAIGIAEHFEKHWFAPERTADPEEPQTFAVLVRSRKYISEIEQALRSKNIPVEVVGLGGLIHVPEIADILALLRTLTFPDNGSALMRLLAGPRVALGPKDLAVLGKFARSLVANYDQSLSRTVGKIMESSNAEVMEAEDFAIGSAIEALEVFDKAPRANFSEIGYERLLKFSKELRELRRYLTGSITDAIMEAERFLFLDTEVMVRDGFAQGRKHLDAFLDEAGKFQRNGGTISTFLEWLKIADSEEGGLKPVSVAANKHAVQILTIHAAKGSEWDFVSVPGLVTDNFPSSGKSLDLWTSNSAAIPISLRGDAKQFDDFEFPAGSPKHVEVRKALDAVKDSWKKRREEEEWRLAYVAFTRAKINLLATASWFGNGMDSVEASALYNLVEAVVDSVDSKNKIFEMAKPTTENPIRTNPRSGSWPVRSARAEQVTKSVAFVSTISAFATPEDLLSAAKSPEEISLANDAIALIVESRARKESLSVNLPTRMSVSTLVNLAKDPDELALNIRRPMPNHIDKYARRGTAFHLWVEAQYKDPQVLDDEVLDISSADPDGLPLEELKEKWLASSWAKRDPAPGGIEVPFETVLGGVLLRGRIDAVYEADGRYEVVDWKTGKSKSGDDLAAAAIQLAMYRLAYSKLYGIPLEKISAAFHYIGSNETVRPADLLSEDQLISIVTGK</sequence>
<keyword evidence="2" id="KW-0540">Nuclease</keyword>
<evidence type="ECO:0000259" key="15">
    <source>
        <dbReference type="PROSITE" id="PS51198"/>
    </source>
</evidence>
<evidence type="ECO:0000256" key="13">
    <source>
        <dbReference type="ARBA" id="ARBA00034808"/>
    </source>
</evidence>
<keyword evidence="3" id="KW-0547">Nucleotide-binding</keyword>
<dbReference type="Pfam" id="PF12705">
    <property type="entry name" value="PDDEXK_1"/>
    <property type="match status" value="1"/>
</dbReference>
<keyword evidence="5" id="KW-0378">Hydrolase</keyword>
<evidence type="ECO:0000256" key="6">
    <source>
        <dbReference type="ARBA" id="ARBA00022806"/>
    </source>
</evidence>
<dbReference type="PROSITE" id="PS51217">
    <property type="entry name" value="UVRD_HELICASE_CTER"/>
    <property type="match status" value="1"/>
</dbReference>
<dbReference type="AlphaFoldDB" id="A0A6J6THA8"/>
<dbReference type="GO" id="GO:0043138">
    <property type="term" value="F:3'-5' DNA helicase activity"/>
    <property type="evidence" value="ECO:0007669"/>
    <property type="project" value="UniProtKB-EC"/>
</dbReference>
<evidence type="ECO:0000256" key="5">
    <source>
        <dbReference type="ARBA" id="ARBA00022801"/>
    </source>
</evidence>
<proteinExistence type="inferred from homology"/>
<evidence type="ECO:0000313" key="17">
    <source>
        <dbReference type="EMBL" id="CAB4746214.1"/>
    </source>
</evidence>
<evidence type="ECO:0000256" key="7">
    <source>
        <dbReference type="ARBA" id="ARBA00022839"/>
    </source>
</evidence>
<dbReference type="GO" id="GO:0000725">
    <property type="term" value="P:recombinational repair"/>
    <property type="evidence" value="ECO:0007669"/>
    <property type="project" value="TreeGrafter"/>
</dbReference>
<comment type="catalytic activity">
    <reaction evidence="12">
        <text>Couples ATP hydrolysis with the unwinding of duplex DNA by translocating in the 3'-5' direction.</text>
        <dbReference type="EC" id="5.6.2.4"/>
    </reaction>
</comment>
<evidence type="ECO:0000256" key="9">
    <source>
        <dbReference type="ARBA" id="ARBA00023125"/>
    </source>
</evidence>
<evidence type="ECO:0000256" key="1">
    <source>
        <dbReference type="ARBA" id="ARBA00009922"/>
    </source>
</evidence>
<evidence type="ECO:0000256" key="11">
    <source>
        <dbReference type="ARBA" id="ARBA00023235"/>
    </source>
</evidence>
<dbReference type="GO" id="GO:0003677">
    <property type="term" value="F:DNA binding"/>
    <property type="evidence" value="ECO:0007669"/>
    <property type="project" value="UniProtKB-KW"/>
</dbReference>
<comment type="similarity">
    <text evidence="1">Belongs to the helicase family. UvrD subfamily.</text>
</comment>
<evidence type="ECO:0000256" key="4">
    <source>
        <dbReference type="ARBA" id="ARBA00022763"/>
    </source>
</evidence>
<dbReference type="EMBL" id="CAEZZG010000002">
    <property type="protein sequence ID" value="CAB4746214.1"/>
    <property type="molecule type" value="Genomic_DNA"/>
</dbReference>
<gene>
    <name evidence="17" type="ORF">UFOPK2844_00134</name>
</gene>
<dbReference type="InterPro" id="IPR014016">
    <property type="entry name" value="UvrD-like_ATP-bd"/>
</dbReference>
<dbReference type="InterPro" id="IPR000212">
    <property type="entry name" value="DNA_helicase_UvrD/REP"/>
</dbReference>
<evidence type="ECO:0000256" key="14">
    <source>
        <dbReference type="ARBA" id="ARBA00048988"/>
    </source>
</evidence>
<keyword evidence="11" id="KW-0413">Isomerase</keyword>
<feature type="domain" description="UvrD-like helicase C-terminal" evidence="16">
    <location>
        <begin position="374"/>
        <end position="690"/>
    </location>
</feature>
<dbReference type="InterPro" id="IPR027417">
    <property type="entry name" value="P-loop_NTPase"/>
</dbReference>
<dbReference type="SUPFAM" id="SSF52540">
    <property type="entry name" value="P-loop containing nucleoside triphosphate hydrolases"/>
    <property type="match status" value="1"/>
</dbReference>
<dbReference type="GO" id="GO:0005524">
    <property type="term" value="F:ATP binding"/>
    <property type="evidence" value="ECO:0007669"/>
    <property type="project" value="UniProtKB-KW"/>
</dbReference>
<dbReference type="GO" id="GO:0004527">
    <property type="term" value="F:exonuclease activity"/>
    <property type="evidence" value="ECO:0007669"/>
    <property type="project" value="UniProtKB-KW"/>
</dbReference>
<dbReference type="Pfam" id="PF13361">
    <property type="entry name" value="UvrD_C"/>
    <property type="match status" value="1"/>
</dbReference>
<evidence type="ECO:0000259" key="16">
    <source>
        <dbReference type="PROSITE" id="PS51217"/>
    </source>
</evidence>
<evidence type="ECO:0000256" key="2">
    <source>
        <dbReference type="ARBA" id="ARBA00022722"/>
    </source>
</evidence>
<dbReference type="PROSITE" id="PS51198">
    <property type="entry name" value="UVRD_HELICASE_ATP_BIND"/>
    <property type="match status" value="1"/>
</dbReference>
<keyword evidence="10" id="KW-0234">DNA repair</keyword>
<dbReference type="PANTHER" id="PTHR11070:SF55">
    <property type="entry name" value="DNA 3'-5' HELICASE"/>
    <property type="match status" value="1"/>
</dbReference>
<dbReference type="EC" id="5.6.2.4" evidence="13"/>
<dbReference type="Gene3D" id="1.10.10.160">
    <property type="match status" value="1"/>
</dbReference>
<evidence type="ECO:0000256" key="3">
    <source>
        <dbReference type="ARBA" id="ARBA00022741"/>
    </source>
</evidence>
<dbReference type="InterPro" id="IPR014017">
    <property type="entry name" value="DNA_helicase_UvrD-like_C"/>
</dbReference>
<evidence type="ECO:0000256" key="12">
    <source>
        <dbReference type="ARBA" id="ARBA00034617"/>
    </source>
</evidence>
<reference evidence="17" key="1">
    <citation type="submission" date="2020-05" db="EMBL/GenBank/DDBJ databases">
        <authorList>
            <person name="Chiriac C."/>
            <person name="Salcher M."/>
            <person name="Ghai R."/>
            <person name="Kavagutti S V."/>
        </authorList>
    </citation>
    <scope>NUCLEOTIDE SEQUENCE</scope>
</reference>
<dbReference type="Gene3D" id="3.40.50.300">
    <property type="entry name" value="P-loop containing nucleotide triphosphate hydrolases"/>
    <property type="match status" value="3"/>
</dbReference>
<dbReference type="InterPro" id="IPR013986">
    <property type="entry name" value="DExx_box_DNA_helicase_dom_sf"/>
</dbReference>
<dbReference type="Gene3D" id="3.90.320.10">
    <property type="match status" value="1"/>
</dbReference>
<dbReference type="GO" id="GO:0033202">
    <property type="term" value="C:DNA helicase complex"/>
    <property type="evidence" value="ECO:0007669"/>
    <property type="project" value="TreeGrafter"/>
</dbReference>
<feature type="domain" description="UvrD-like helicase ATP-binding" evidence="15">
    <location>
        <begin position="26"/>
        <end position="366"/>
    </location>
</feature>
<comment type="catalytic activity">
    <reaction evidence="14">
        <text>ATP + H2O = ADP + phosphate + H(+)</text>
        <dbReference type="Rhea" id="RHEA:13065"/>
        <dbReference type="ChEBI" id="CHEBI:15377"/>
        <dbReference type="ChEBI" id="CHEBI:15378"/>
        <dbReference type="ChEBI" id="CHEBI:30616"/>
        <dbReference type="ChEBI" id="CHEBI:43474"/>
        <dbReference type="ChEBI" id="CHEBI:456216"/>
        <dbReference type="EC" id="5.6.2.4"/>
    </reaction>
</comment>
<dbReference type="Pfam" id="PF00580">
    <property type="entry name" value="UvrD-helicase"/>
    <property type="match status" value="1"/>
</dbReference>
<dbReference type="CDD" id="cd17932">
    <property type="entry name" value="DEXQc_UvrD"/>
    <property type="match status" value="1"/>
</dbReference>
<keyword evidence="6" id="KW-0347">Helicase</keyword>
<name>A0A6J6THA8_9ZZZZ</name>
<keyword evidence="7" id="KW-0269">Exonuclease</keyword>
<evidence type="ECO:0000256" key="10">
    <source>
        <dbReference type="ARBA" id="ARBA00023204"/>
    </source>
</evidence>
<dbReference type="PANTHER" id="PTHR11070">
    <property type="entry name" value="UVRD / RECB / PCRA DNA HELICASE FAMILY MEMBER"/>
    <property type="match status" value="1"/>
</dbReference>
<keyword evidence="8" id="KW-0067">ATP-binding</keyword>
<accession>A0A6J6THA8</accession>
<dbReference type="GO" id="GO:0005829">
    <property type="term" value="C:cytosol"/>
    <property type="evidence" value="ECO:0007669"/>
    <property type="project" value="TreeGrafter"/>
</dbReference>
<dbReference type="InterPro" id="IPR038726">
    <property type="entry name" value="PDDEXK_AddAB-type"/>
</dbReference>
<dbReference type="InterPro" id="IPR011335">
    <property type="entry name" value="Restrct_endonuc-II-like"/>
</dbReference>
<keyword evidence="4" id="KW-0227">DNA damage</keyword>